<gene>
    <name evidence="5" type="ORF">KIW84_032234</name>
</gene>
<dbReference type="InterPro" id="IPR035979">
    <property type="entry name" value="RBD_domain_sf"/>
</dbReference>
<evidence type="ECO:0000259" key="4">
    <source>
        <dbReference type="PROSITE" id="PS50102"/>
    </source>
</evidence>
<evidence type="ECO:0000256" key="2">
    <source>
        <dbReference type="ARBA" id="ARBA00022884"/>
    </source>
</evidence>
<dbReference type="CDD" id="cd12565">
    <property type="entry name" value="RRM1_MRD1"/>
    <property type="match status" value="1"/>
</dbReference>
<sequence>MSSISRRYTVLPPFRNSTFIRVSNSIHVSSSLILLLLSRICVRNLPEYAAEDQLKELFSQKGEITNVKLMRTKNGKSRQFAFIGFRTDREAQEAIQYFNRSYLGTLTITCEVAHIHGVANLPRLSRIGYPGILEPWYDLAVEVVDVQPVPAYVQPTKQKTEGQPAILDTMPEIPDSETPSEIPEQNAKTIESDYNGKSDDNALGCMFDDFDDEVVNDGIDEVLVGV</sequence>
<organism evidence="5 6">
    <name type="scientific">Pisum sativum</name>
    <name type="common">Garden pea</name>
    <name type="synonym">Lathyrus oleraceus</name>
    <dbReference type="NCBI Taxonomy" id="3888"/>
    <lineage>
        <taxon>Eukaryota</taxon>
        <taxon>Viridiplantae</taxon>
        <taxon>Streptophyta</taxon>
        <taxon>Embryophyta</taxon>
        <taxon>Tracheophyta</taxon>
        <taxon>Spermatophyta</taxon>
        <taxon>Magnoliopsida</taxon>
        <taxon>eudicotyledons</taxon>
        <taxon>Gunneridae</taxon>
        <taxon>Pentapetalae</taxon>
        <taxon>rosids</taxon>
        <taxon>fabids</taxon>
        <taxon>Fabales</taxon>
        <taxon>Fabaceae</taxon>
        <taxon>Papilionoideae</taxon>
        <taxon>50 kb inversion clade</taxon>
        <taxon>NPAAA clade</taxon>
        <taxon>Hologalegina</taxon>
        <taxon>IRL clade</taxon>
        <taxon>Fabeae</taxon>
        <taxon>Lathyrus</taxon>
    </lineage>
</organism>
<name>A0A9D5B1Z0_PEA</name>
<keyword evidence="2 3" id="KW-0694">RNA-binding</keyword>
<dbReference type="SMART" id="SM00360">
    <property type="entry name" value="RRM"/>
    <property type="match status" value="1"/>
</dbReference>
<dbReference type="PROSITE" id="PS50102">
    <property type="entry name" value="RRM"/>
    <property type="match status" value="1"/>
</dbReference>
<dbReference type="PANTHER" id="PTHR24012">
    <property type="entry name" value="RNA BINDING PROTEIN"/>
    <property type="match status" value="1"/>
</dbReference>
<dbReference type="AlphaFoldDB" id="A0A9D5B1Z0"/>
<dbReference type="EMBL" id="JAMSHJ010000003">
    <property type="protein sequence ID" value="KAI5426729.1"/>
    <property type="molecule type" value="Genomic_DNA"/>
</dbReference>
<feature type="domain" description="RRM" evidence="4">
    <location>
        <begin position="38"/>
        <end position="115"/>
    </location>
</feature>
<dbReference type="GO" id="GO:0003723">
    <property type="term" value="F:RNA binding"/>
    <property type="evidence" value="ECO:0007669"/>
    <property type="project" value="UniProtKB-UniRule"/>
</dbReference>
<keyword evidence="6" id="KW-1185">Reference proteome</keyword>
<evidence type="ECO:0000313" key="5">
    <source>
        <dbReference type="EMBL" id="KAI5426729.1"/>
    </source>
</evidence>
<dbReference type="InterPro" id="IPR000504">
    <property type="entry name" value="RRM_dom"/>
</dbReference>
<dbReference type="Pfam" id="PF00076">
    <property type="entry name" value="RRM_1"/>
    <property type="match status" value="1"/>
</dbReference>
<accession>A0A9D5B1Z0</accession>
<proteinExistence type="predicted"/>
<dbReference type="Gene3D" id="3.30.70.330">
    <property type="match status" value="1"/>
</dbReference>
<dbReference type="Proteomes" id="UP001058974">
    <property type="component" value="Chromosome 3"/>
</dbReference>
<protein>
    <recommendedName>
        <fullName evidence="4">RRM domain-containing protein</fullName>
    </recommendedName>
</protein>
<dbReference type="Gramene" id="Psat03G0223400-T1">
    <property type="protein sequence ID" value="KAI5426729.1"/>
    <property type="gene ID" value="KIW84_032234"/>
</dbReference>
<reference evidence="5 6" key="1">
    <citation type="journal article" date="2022" name="Nat. Genet.">
        <title>Improved pea reference genome and pan-genome highlight genomic features and evolutionary characteristics.</title>
        <authorList>
            <person name="Yang T."/>
            <person name="Liu R."/>
            <person name="Luo Y."/>
            <person name="Hu S."/>
            <person name="Wang D."/>
            <person name="Wang C."/>
            <person name="Pandey M.K."/>
            <person name="Ge S."/>
            <person name="Xu Q."/>
            <person name="Li N."/>
            <person name="Li G."/>
            <person name="Huang Y."/>
            <person name="Saxena R.K."/>
            <person name="Ji Y."/>
            <person name="Li M."/>
            <person name="Yan X."/>
            <person name="He Y."/>
            <person name="Liu Y."/>
            <person name="Wang X."/>
            <person name="Xiang C."/>
            <person name="Varshney R.K."/>
            <person name="Ding H."/>
            <person name="Gao S."/>
            <person name="Zong X."/>
        </authorList>
    </citation>
    <scope>NUCLEOTIDE SEQUENCE [LARGE SCALE GENOMIC DNA]</scope>
    <source>
        <strain evidence="5 6">cv. Zhongwan 6</strain>
    </source>
</reference>
<evidence type="ECO:0000256" key="3">
    <source>
        <dbReference type="PROSITE-ProRule" id="PRU00176"/>
    </source>
</evidence>
<comment type="caution">
    <text evidence="5">The sequence shown here is derived from an EMBL/GenBank/DDBJ whole genome shotgun (WGS) entry which is preliminary data.</text>
</comment>
<evidence type="ECO:0000313" key="6">
    <source>
        <dbReference type="Proteomes" id="UP001058974"/>
    </source>
</evidence>
<dbReference type="InterPro" id="IPR012677">
    <property type="entry name" value="Nucleotide-bd_a/b_plait_sf"/>
</dbReference>
<dbReference type="SUPFAM" id="SSF54928">
    <property type="entry name" value="RNA-binding domain, RBD"/>
    <property type="match status" value="1"/>
</dbReference>
<keyword evidence="1" id="KW-0677">Repeat</keyword>
<evidence type="ECO:0000256" key="1">
    <source>
        <dbReference type="ARBA" id="ARBA00022737"/>
    </source>
</evidence>